<dbReference type="RefSeq" id="WP_377964749.1">
    <property type="nucleotide sequence ID" value="NZ_JBHZOL010000071.1"/>
</dbReference>
<proteinExistence type="predicted"/>
<gene>
    <name evidence="2" type="ORF">ACFVKH_10570</name>
</gene>
<keyword evidence="1" id="KW-0732">Signal</keyword>
<evidence type="ECO:0000313" key="3">
    <source>
        <dbReference type="Proteomes" id="UP001600165"/>
    </source>
</evidence>
<name>A0ABW6IEZ9_9CYAN</name>
<feature type="chain" id="PRO_5046087881" evidence="1">
    <location>
        <begin position="29"/>
        <end position="247"/>
    </location>
</feature>
<protein>
    <submittedName>
        <fullName evidence="2">PEP-CTERM sorting domain-containing protein</fullName>
    </submittedName>
</protein>
<dbReference type="InterPro" id="IPR026374">
    <property type="entry name" value="Cyano_PEP"/>
</dbReference>
<dbReference type="NCBIfam" id="TIGR04155">
    <property type="entry name" value="cyano_PEP"/>
    <property type="match status" value="1"/>
</dbReference>
<organism evidence="2 3">
    <name type="scientific">Almyronema epifaneia S1</name>
    <dbReference type="NCBI Taxonomy" id="2991925"/>
    <lineage>
        <taxon>Bacteria</taxon>
        <taxon>Bacillati</taxon>
        <taxon>Cyanobacteriota</taxon>
        <taxon>Cyanophyceae</taxon>
        <taxon>Nodosilineales</taxon>
        <taxon>Nodosilineaceae</taxon>
        <taxon>Almyronema</taxon>
        <taxon>Almyronema epifaneia</taxon>
    </lineage>
</organism>
<reference evidence="2 3" key="1">
    <citation type="submission" date="2024-10" db="EMBL/GenBank/DDBJ databases">
        <authorList>
            <person name="Ratan Roy A."/>
            <person name="Morales Sandoval P.H."/>
            <person name="De Los Santos Villalobos S."/>
            <person name="Chakraborty S."/>
            <person name="Mukherjee J."/>
        </authorList>
    </citation>
    <scope>NUCLEOTIDE SEQUENCE [LARGE SCALE GENOMIC DNA]</scope>
    <source>
        <strain evidence="2 3">S1</strain>
    </source>
</reference>
<dbReference type="Proteomes" id="UP001600165">
    <property type="component" value="Unassembled WGS sequence"/>
</dbReference>
<comment type="caution">
    <text evidence="2">The sequence shown here is derived from an EMBL/GenBank/DDBJ whole genome shotgun (WGS) entry which is preliminary data.</text>
</comment>
<evidence type="ECO:0000313" key="2">
    <source>
        <dbReference type="EMBL" id="MFE4106721.1"/>
    </source>
</evidence>
<sequence>MVQRFWQKTVLLSSLALATGLMGSVVSAAPAQATSTTRSIPAFGFGCVSNNNASNCEAGSNQFQVKLTEHSPTQVMFKFFNIGPAASSITRIYFEDTGFKTLGSVAQIVNSAGVNFSTNYPGNANMPAGNTIDFKTTSSVGATSPVQPKGVNNDPDITDSSPSEFVGIVFNVLPGFNDSFNAVVTDLQRGTLRVGLHAQGFSNGGSESFVNGAVPEPITTVGSGIALGFGALLNQKRKAAKRKAAKA</sequence>
<keyword evidence="3" id="KW-1185">Reference proteome</keyword>
<evidence type="ECO:0000256" key="1">
    <source>
        <dbReference type="SAM" id="SignalP"/>
    </source>
</evidence>
<dbReference type="EMBL" id="JBHZOL010000071">
    <property type="protein sequence ID" value="MFE4106721.1"/>
    <property type="molecule type" value="Genomic_DNA"/>
</dbReference>
<feature type="signal peptide" evidence="1">
    <location>
        <begin position="1"/>
        <end position="28"/>
    </location>
</feature>
<accession>A0ABW6IEZ9</accession>